<reference evidence="2" key="1">
    <citation type="submission" date="2021-02" db="EMBL/GenBank/DDBJ databases">
        <authorList>
            <person name="Dougan E. K."/>
            <person name="Rhodes N."/>
            <person name="Thang M."/>
            <person name="Chan C."/>
        </authorList>
    </citation>
    <scope>NUCLEOTIDE SEQUENCE</scope>
</reference>
<organism evidence="2 3">
    <name type="scientific">Polarella glacialis</name>
    <name type="common">Dinoflagellate</name>
    <dbReference type="NCBI Taxonomy" id="89957"/>
    <lineage>
        <taxon>Eukaryota</taxon>
        <taxon>Sar</taxon>
        <taxon>Alveolata</taxon>
        <taxon>Dinophyceae</taxon>
        <taxon>Suessiales</taxon>
        <taxon>Suessiaceae</taxon>
        <taxon>Polarella</taxon>
    </lineage>
</organism>
<dbReference type="OrthoDB" id="446399at2759"/>
<dbReference type="Gene3D" id="3.60.10.10">
    <property type="entry name" value="Endonuclease/exonuclease/phosphatase"/>
    <property type="match status" value="1"/>
</dbReference>
<dbReference type="PANTHER" id="PTHR12121:SF36">
    <property type="entry name" value="ENDONUCLEASE_EXONUCLEASE_PHOSPHATASE DOMAIN-CONTAINING PROTEIN"/>
    <property type="match status" value="1"/>
</dbReference>
<dbReference type="GO" id="GO:0000175">
    <property type="term" value="F:3'-5'-RNA exonuclease activity"/>
    <property type="evidence" value="ECO:0007669"/>
    <property type="project" value="TreeGrafter"/>
</dbReference>
<dbReference type="Proteomes" id="UP000654075">
    <property type="component" value="Unassembled WGS sequence"/>
</dbReference>
<dbReference type="OMA" id="MEDCFTA"/>
<protein>
    <recommendedName>
        <fullName evidence="1">Endonuclease/exonuclease/phosphatase domain-containing protein</fullName>
    </recommendedName>
</protein>
<name>A0A813HNG8_POLGL</name>
<sequence>MTSTFRIAHFNILGRNMAGTMWFHYARDFLPPVFASQHPDWTREAGYPRSLSWAPSDGPSRFHRFQVLLTEIRALRADVLCLVELDCFEEFRSVLADEGYDATFQARPGKDDGCGIFWRREIFAAAAPSQALTYAQPARDRIALSQLLRHIATERQLLVVGTHLHWDQQAGHQAAEAKELLASSLTAPTDAASPRAAVVVCSDLNSLPGSAAYEVMRSRFLDAGLSPGGPDGDD</sequence>
<accession>A0A813HNG8</accession>
<dbReference type="AlphaFoldDB" id="A0A813HNG8"/>
<comment type="caution">
    <text evidence="2">The sequence shown here is derived from an EMBL/GenBank/DDBJ whole genome shotgun (WGS) entry which is preliminary data.</text>
</comment>
<dbReference type="InterPro" id="IPR050410">
    <property type="entry name" value="CCR4/nocturin_mRNA_transcr"/>
</dbReference>
<dbReference type="InterPro" id="IPR036691">
    <property type="entry name" value="Endo/exonu/phosph_ase_sf"/>
</dbReference>
<feature type="non-terminal residue" evidence="2">
    <location>
        <position position="1"/>
    </location>
</feature>
<keyword evidence="3" id="KW-1185">Reference proteome</keyword>
<feature type="domain" description="Endonuclease/exonuclease/phosphatase" evidence="1">
    <location>
        <begin position="55"/>
        <end position="223"/>
    </location>
</feature>
<evidence type="ECO:0000259" key="1">
    <source>
        <dbReference type="Pfam" id="PF03372"/>
    </source>
</evidence>
<gene>
    <name evidence="2" type="ORF">PGLA1383_LOCUS54661</name>
</gene>
<dbReference type="InterPro" id="IPR005135">
    <property type="entry name" value="Endo/exonuclease/phosphatase"/>
</dbReference>
<dbReference type="EMBL" id="CAJNNV010032331">
    <property type="protein sequence ID" value="CAE8639637.1"/>
    <property type="molecule type" value="Genomic_DNA"/>
</dbReference>
<evidence type="ECO:0000313" key="3">
    <source>
        <dbReference type="Proteomes" id="UP000654075"/>
    </source>
</evidence>
<evidence type="ECO:0000313" key="2">
    <source>
        <dbReference type="EMBL" id="CAE8639637.1"/>
    </source>
</evidence>
<dbReference type="PANTHER" id="PTHR12121">
    <property type="entry name" value="CARBON CATABOLITE REPRESSOR PROTEIN 4"/>
    <property type="match status" value="1"/>
</dbReference>
<dbReference type="Pfam" id="PF03372">
    <property type="entry name" value="Exo_endo_phos"/>
    <property type="match status" value="1"/>
</dbReference>
<dbReference type="SUPFAM" id="SSF56219">
    <property type="entry name" value="DNase I-like"/>
    <property type="match status" value="1"/>
</dbReference>
<proteinExistence type="predicted"/>